<accession>A0A5E6QNP8</accession>
<evidence type="ECO:0000259" key="8">
    <source>
        <dbReference type="PROSITE" id="PS50850"/>
    </source>
</evidence>
<feature type="transmembrane region" description="Helical" evidence="7">
    <location>
        <begin position="285"/>
        <end position="306"/>
    </location>
</feature>
<dbReference type="FunFam" id="1.20.1250.20:FF:000018">
    <property type="entry name" value="MFS transporter permease"/>
    <property type="match status" value="1"/>
</dbReference>
<feature type="transmembrane region" description="Helical" evidence="7">
    <location>
        <begin position="343"/>
        <end position="363"/>
    </location>
</feature>
<gene>
    <name evidence="9" type="primary">nicT_2</name>
    <name evidence="9" type="ORF">PS631_01076</name>
</gene>
<feature type="transmembrane region" description="Helical" evidence="7">
    <location>
        <begin position="252"/>
        <end position="273"/>
    </location>
</feature>
<feature type="transmembrane region" description="Helical" evidence="7">
    <location>
        <begin position="91"/>
        <end position="111"/>
    </location>
</feature>
<feature type="transmembrane region" description="Helical" evidence="7">
    <location>
        <begin position="318"/>
        <end position="337"/>
    </location>
</feature>
<dbReference type="AlphaFoldDB" id="A0A5E6QNP8"/>
<dbReference type="Proteomes" id="UP000399692">
    <property type="component" value="Unassembled WGS sequence"/>
</dbReference>
<dbReference type="GO" id="GO:0005886">
    <property type="term" value="C:plasma membrane"/>
    <property type="evidence" value="ECO:0007669"/>
    <property type="project" value="TreeGrafter"/>
</dbReference>
<evidence type="ECO:0000256" key="6">
    <source>
        <dbReference type="ARBA" id="ARBA00023136"/>
    </source>
</evidence>
<evidence type="ECO:0000256" key="7">
    <source>
        <dbReference type="SAM" id="Phobius"/>
    </source>
</evidence>
<feature type="transmembrane region" description="Helical" evidence="7">
    <location>
        <begin position="59"/>
        <end position="79"/>
    </location>
</feature>
<feature type="domain" description="Major facilitator superfamily (MFS) profile" evidence="8">
    <location>
        <begin position="26"/>
        <end position="433"/>
    </location>
</feature>
<keyword evidence="3 7" id="KW-0812">Transmembrane</keyword>
<sequence>MHHPTTAHGAVAQGPHALYRRVTWRLIPFLCLCYLAAYLDRINVGFAKLQMLTDLQFSSAAYGLGAGLFFVGYILFEVPSNLILQRVGAKLWIARIMITWGLLSACTLLVTTATQFYLVRFLLGVAEAGFLPGVLFYLTQWYPSYRRGRIIALFMIGLPLSSVIGGPLSGWIMSSFDQLHGLRGWQWLFLLEAIPSVLLGVATLWILPNSFQQARWLSDDDKAQLAADLAADDAEDTGSKQRFRDGFFNLKVWMLGGIDFSILLSAYAMGFWMPTFIRDAGVSDTFHIGLLTAIPSLAALIGMLLIGASSDRYRERRWHIIVPFIVGAIAMASSTLFSHDLLMTVLLFAIASAAIIGAVPVFFSLPATFLKGTAAATAFALACSLANIAGLVSNSLMGVMTDLTGNAHAALWAFAVCLLLSCLLVIALPARLVNR</sequence>
<feature type="transmembrane region" description="Helical" evidence="7">
    <location>
        <begin position="150"/>
        <end position="173"/>
    </location>
</feature>
<dbReference type="CDD" id="cd17319">
    <property type="entry name" value="MFS_ExuT_GudP_like"/>
    <property type="match status" value="1"/>
</dbReference>
<feature type="transmembrane region" description="Helical" evidence="7">
    <location>
        <begin position="375"/>
        <end position="397"/>
    </location>
</feature>
<evidence type="ECO:0000256" key="1">
    <source>
        <dbReference type="ARBA" id="ARBA00004141"/>
    </source>
</evidence>
<keyword evidence="2" id="KW-0813">Transport</keyword>
<evidence type="ECO:0000313" key="10">
    <source>
        <dbReference type="Proteomes" id="UP000399692"/>
    </source>
</evidence>
<dbReference type="PANTHER" id="PTHR43791">
    <property type="entry name" value="PERMEASE-RELATED"/>
    <property type="match status" value="1"/>
</dbReference>
<reference evidence="9 10" key="1">
    <citation type="submission" date="2019-09" db="EMBL/GenBank/DDBJ databases">
        <authorList>
            <person name="Chandra G."/>
            <person name="Truman W A."/>
        </authorList>
    </citation>
    <scope>NUCLEOTIDE SEQUENCE [LARGE SCALE GENOMIC DNA]</scope>
    <source>
        <strain evidence="9">PS631</strain>
    </source>
</reference>
<feature type="transmembrane region" description="Helical" evidence="7">
    <location>
        <begin position="117"/>
        <end position="138"/>
    </location>
</feature>
<keyword evidence="4" id="KW-0058">Aromatic hydrocarbons catabolism</keyword>
<evidence type="ECO:0000256" key="4">
    <source>
        <dbReference type="ARBA" id="ARBA00022797"/>
    </source>
</evidence>
<dbReference type="Pfam" id="PF07690">
    <property type="entry name" value="MFS_1"/>
    <property type="match status" value="1"/>
</dbReference>
<name>A0A5E6QNP8_PSEFL</name>
<dbReference type="InterPro" id="IPR036259">
    <property type="entry name" value="MFS_trans_sf"/>
</dbReference>
<evidence type="ECO:0000256" key="5">
    <source>
        <dbReference type="ARBA" id="ARBA00022989"/>
    </source>
</evidence>
<feature type="transmembrane region" description="Helical" evidence="7">
    <location>
        <begin position="185"/>
        <end position="207"/>
    </location>
</feature>
<dbReference type="Gene3D" id="1.20.1250.20">
    <property type="entry name" value="MFS general substrate transporter like domains"/>
    <property type="match status" value="2"/>
</dbReference>
<dbReference type="PANTHER" id="PTHR43791:SF36">
    <property type="entry name" value="TRANSPORTER, PUTATIVE (AFU_ORTHOLOGUE AFUA_6G08340)-RELATED"/>
    <property type="match status" value="1"/>
</dbReference>
<dbReference type="InterPro" id="IPR011701">
    <property type="entry name" value="MFS"/>
</dbReference>
<proteinExistence type="predicted"/>
<dbReference type="GO" id="GO:0022857">
    <property type="term" value="F:transmembrane transporter activity"/>
    <property type="evidence" value="ECO:0007669"/>
    <property type="project" value="InterPro"/>
</dbReference>
<evidence type="ECO:0000256" key="2">
    <source>
        <dbReference type="ARBA" id="ARBA00022448"/>
    </source>
</evidence>
<dbReference type="PROSITE" id="PS50850">
    <property type="entry name" value="MFS"/>
    <property type="match status" value="1"/>
</dbReference>
<dbReference type="RefSeq" id="WP_150569530.1">
    <property type="nucleotide sequence ID" value="NZ_CABVHF010000001.1"/>
</dbReference>
<dbReference type="EMBL" id="CABVHF010000001">
    <property type="protein sequence ID" value="VVM56080.1"/>
    <property type="molecule type" value="Genomic_DNA"/>
</dbReference>
<dbReference type="OrthoDB" id="9773957at2"/>
<keyword evidence="5 7" id="KW-1133">Transmembrane helix</keyword>
<protein>
    <submittedName>
        <fullName evidence="9">Metabolite transport protein NicT</fullName>
    </submittedName>
</protein>
<feature type="transmembrane region" description="Helical" evidence="7">
    <location>
        <begin position="409"/>
        <end position="430"/>
    </location>
</feature>
<evidence type="ECO:0000256" key="3">
    <source>
        <dbReference type="ARBA" id="ARBA00022692"/>
    </source>
</evidence>
<comment type="subcellular location">
    <subcellularLocation>
        <location evidence="1">Membrane</location>
        <topology evidence="1">Multi-pass membrane protein</topology>
    </subcellularLocation>
</comment>
<feature type="transmembrane region" description="Helical" evidence="7">
    <location>
        <begin position="22"/>
        <end position="39"/>
    </location>
</feature>
<dbReference type="InterPro" id="IPR020846">
    <property type="entry name" value="MFS_dom"/>
</dbReference>
<organism evidence="9 10">
    <name type="scientific">Pseudomonas fluorescens</name>
    <dbReference type="NCBI Taxonomy" id="294"/>
    <lineage>
        <taxon>Bacteria</taxon>
        <taxon>Pseudomonadati</taxon>
        <taxon>Pseudomonadota</taxon>
        <taxon>Gammaproteobacteria</taxon>
        <taxon>Pseudomonadales</taxon>
        <taxon>Pseudomonadaceae</taxon>
        <taxon>Pseudomonas</taxon>
    </lineage>
</organism>
<evidence type="ECO:0000313" key="9">
    <source>
        <dbReference type="EMBL" id="VVM56080.1"/>
    </source>
</evidence>
<keyword evidence="6 7" id="KW-0472">Membrane</keyword>
<dbReference type="SUPFAM" id="SSF103473">
    <property type="entry name" value="MFS general substrate transporter"/>
    <property type="match status" value="1"/>
</dbReference>